<feature type="region of interest" description="Disordered" evidence="1">
    <location>
        <begin position="96"/>
        <end position="140"/>
    </location>
</feature>
<evidence type="ECO:0000256" key="2">
    <source>
        <dbReference type="SAM" id="Phobius"/>
    </source>
</evidence>
<sequence>MYPETPQAPKTEQKDKQREDQSKAGREVRMEKKLAEARKGVEAPEAAKREAAKSDAAKREAAEPAEREVEKAELAHIADEKAAAMERKAKDVARSIVKRYSPNGPTSGSATQGLDELESVRTSDDEQEEPENEATDYGAFEKAQSRLFSESLMDSIPLGELHDRATAFVVRKPLRHADNDHMPAARDRDMSIDMDPTIDPTSATIHYEPSRSRNASLQVLTQMLEVFLTAVDILEPPPKPKSARLRWDCDCGDSFFEDFVELQEGGISRLIERMQGSTAKNIIRVHPAGTDGNAQRTYHIPAWIRDTQKTVAAKFWPPGPLLPRSHTEPSIGLTTLPGSNTGPLSKQLHMMTCMSNGQYGRKLYQDVLERISTDRELFNFMRSTQIIRRQGLLSTLFRLKCIQRIHFVKFRLMSCGSAEVRENDPCFVESSARLCECIPPAHMVEPAKDAQYKCDPAGPPDTSPPISSRQLMHWLARPECIKEAETFVLNQLPKRNCGELTAIVGKPVDGWGLLYEENWNYRLLISVLFALALLGSLVFAILWSCFEYDIQGVFGVSSYIIGTFGIFMMWVASQLDK</sequence>
<feature type="transmembrane region" description="Helical" evidence="2">
    <location>
        <begin position="523"/>
        <end position="546"/>
    </location>
</feature>
<dbReference type="OrthoDB" id="5355526at2759"/>
<feature type="compositionally biased region" description="Acidic residues" evidence="1">
    <location>
        <begin position="125"/>
        <end position="134"/>
    </location>
</feature>
<proteinExistence type="predicted"/>
<dbReference type="Proteomes" id="UP000799423">
    <property type="component" value="Unassembled WGS sequence"/>
</dbReference>
<keyword evidence="4" id="KW-1185">Reference proteome</keyword>
<keyword evidence="2" id="KW-1133">Transmembrane helix</keyword>
<feature type="compositionally biased region" description="Basic and acidic residues" evidence="1">
    <location>
        <begin position="11"/>
        <end position="74"/>
    </location>
</feature>
<evidence type="ECO:0000313" key="3">
    <source>
        <dbReference type="EMBL" id="KAF2856435.1"/>
    </source>
</evidence>
<feature type="region of interest" description="Disordered" evidence="1">
    <location>
        <begin position="1"/>
        <end position="74"/>
    </location>
</feature>
<protein>
    <submittedName>
        <fullName evidence="3">Uncharacterized protein</fullName>
    </submittedName>
</protein>
<feature type="compositionally biased region" description="Polar residues" evidence="1">
    <location>
        <begin position="103"/>
        <end position="112"/>
    </location>
</feature>
<keyword evidence="2" id="KW-0472">Membrane</keyword>
<evidence type="ECO:0000256" key="1">
    <source>
        <dbReference type="SAM" id="MobiDB-lite"/>
    </source>
</evidence>
<dbReference type="EMBL" id="MU006289">
    <property type="protein sequence ID" value="KAF2856435.1"/>
    <property type="molecule type" value="Genomic_DNA"/>
</dbReference>
<accession>A0A6A7BPB4</accession>
<name>A0A6A7BPB4_9PLEO</name>
<feature type="transmembrane region" description="Helical" evidence="2">
    <location>
        <begin position="553"/>
        <end position="572"/>
    </location>
</feature>
<gene>
    <name evidence="3" type="ORF">T440DRAFT_463778</name>
</gene>
<organism evidence="3 4">
    <name type="scientific">Plenodomus tracheiphilus IPT5</name>
    <dbReference type="NCBI Taxonomy" id="1408161"/>
    <lineage>
        <taxon>Eukaryota</taxon>
        <taxon>Fungi</taxon>
        <taxon>Dikarya</taxon>
        <taxon>Ascomycota</taxon>
        <taxon>Pezizomycotina</taxon>
        <taxon>Dothideomycetes</taxon>
        <taxon>Pleosporomycetidae</taxon>
        <taxon>Pleosporales</taxon>
        <taxon>Pleosporineae</taxon>
        <taxon>Leptosphaeriaceae</taxon>
        <taxon>Plenodomus</taxon>
    </lineage>
</organism>
<evidence type="ECO:0000313" key="4">
    <source>
        <dbReference type="Proteomes" id="UP000799423"/>
    </source>
</evidence>
<reference evidence="3" key="1">
    <citation type="submission" date="2020-01" db="EMBL/GenBank/DDBJ databases">
        <authorList>
            <consortium name="DOE Joint Genome Institute"/>
            <person name="Haridas S."/>
            <person name="Albert R."/>
            <person name="Binder M."/>
            <person name="Bloem J."/>
            <person name="Labutti K."/>
            <person name="Salamov A."/>
            <person name="Andreopoulos B."/>
            <person name="Baker S.E."/>
            <person name="Barry K."/>
            <person name="Bills G."/>
            <person name="Bluhm B.H."/>
            <person name="Cannon C."/>
            <person name="Castanera R."/>
            <person name="Culley D.E."/>
            <person name="Daum C."/>
            <person name="Ezra D."/>
            <person name="Gonzalez J.B."/>
            <person name="Henrissat B."/>
            <person name="Kuo A."/>
            <person name="Liang C."/>
            <person name="Lipzen A."/>
            <person name="Lutzoni F."/>
            <person name="Magnuson J."/>
            <person name="Mondo S."/>
            <person name="Nolan M."/>
            <person name="Ohm R."/>
            <person name="Pangilinan J."/>
            <person name="Park H.-J."/>
            <person name="Ramirez L."/>
            <person name="Alfaro M."/>
            <person name="Sun H."/>
            <person name="Tritt A."/>
            <person name="Yoshinaga Y."/>
            <person name="Zwiers L.-H."/>
            <person name="Turgeon B.G."/>
            <person name="Goodwin S.B."/>
            <person name="Spatafora J.W."/>
            <person name="Crous P.W."/>
            <person name="Grigoriev I.V."/>
        </authorList>
    </citation>
    <scope>NUCLEOTIDE SEQUENCE</scope>
    <source>
        <strain evidence="3">IPT5</strain>
    </source>
</reference>
<keyword evidence="2" id="KW-0812">Transmembrane</keyword>
<dbReference type="AlphaFoldDB" id="A0A6A7BPB4"/>